<gene>
    <name evidence="6" type="ORF">METZ01_LOCUS144177</name>
</gene>
<sequence>MQILKVLMGLLMLVWISIGQVSFVGAGALLQDLENALMCKCDDKCGKVLMNCTCSTSDETRVKFSKMLESGLTVEQIIKMQVDEYGETVLSAPTKFGFNLTAWLTPFVALVAGGFGVRKVLLACVGKKDDSDSTEMPVPEPEISEKYSKRLKDELDGIEL</sequence>
<organism evidence="6">
    <name type="scientific">marine metagenome</name>
    <dbReference type="NCBI Taxonomy" id="408172"/>
    <lineage>
        <taxon>unclassified sequences</taxon>
        <taxon>metagenomes</taxon>
        <taxon>ecological metagenomes</taxon>
    </lineage>
</organism>
<evidence type="ECO:0000256" key="3">
    <source>
        <dbReference type="ARBA" id="ARBA00022723"/>
    </source>
</evidence>
<keyword evidence="2" id="KW-0349">Heme</keyword>
<keyword evidence="4" id="KW-0408">Iron</keyword>
<accession>A0A381ZRD5</accession>
<dbReference type="AlphaFoldDB" id="A0A381ZRD5"/>
<dbReference type="GO" id="GO:0046872">
    <property type="term" value="F:metal ion binding"/>
    <property type="evidence" value="ECO:0007669"/>
    <property type="project" value="UniProtKB-KW"/>
</dbReference>
<evidence type="ECO:0000256" key="1">
    <source>
        <dbReference type="ARBA" id="ARBA00010342"/>
    </source>
</evidence>
<reference evidence="6" key="1">
    <citation type="submission" date="2018-05" db="EMBL/GenBank/DDBJ databases">
        <authorList>
            <person name="Lanie J.A."/>
            <person name="Ng W.-L."/>
            <person name="Kazmierczak K.M."/>
            <person name="Andrzejewski T.M."/>
            <person name="Davidsen T.M."/>
            <person name="Wayne K.J."/>
            <person name="Tettelin H."/>
            <person name="Glass J.I."/>
            <person name="Rusch D."/>
            <person name="Podicherti R."/>
            <person name="Tsui H.-C.T."/>
            <person name="Winkler M.E."/>
        </authorList>
    </citation>
    <scope>NUCLEOTIDE SEQUENCE</scope>
</reference>
<dbReference type="Gene3D" id="1.10.8.640">
    <property type="entry name" value="Cytochrome C biogenesis protein"/>
    <property type="match status" value="1"/>
</dbReference>
<dbReference type="InterPro" id="IPR038297">
    <property type="entry name" value="CcmH/CycL/NrfF/Ccl2_sf"/>
</dbReference>
<comment type="similarity">
    <text evidence="1">Belongs to the CcmH/CycL/Ccl2/NrfF family.</text>
</comment>
<feature type="domain" description="CcmH/CycL/Ccl2/NrfF N-terminal" evidence="5">
    <location>
        <begin position="30"/>
        <end position="149"/>
    </location>
</feature>
<dbReference type="Pfam" id="PF03918">
    <property type="entry name" value="CcmH"/>
    <property type="match status" value="1"/>
</dbReference>
<name>A0A381ZRD5_9ZZZZ</name>
<dbReference type="EMBL" id="UINC01022199">
    <property type="protein sequence ID" value="SVA91323.1"/>
    <property type="molecule type" value="Genomic_DNA"/>
</dbReference>
<evidence type="ECO:0000256" key="2">
    <source>
        <dbReference type="ARBA" id="ARBA00022617"/>
    </source>
</evidence>
<evidence type="ECO:0000256" key="4">
    <source>
        <dbReference type="ARBA" id="ARBA00023004"/>
    </source>
</evidence>
<protein>
    <recommendedName>
        <fullName evidence="5">CcmH/CycL/Ccl2/NrfF N-terminal domain-containing protein</fullName>
    </recommendedName>
</protein>
<proteinExistence type="inferred from homology"/>
<keyword evidence="3" id="KW-0479">Metal-binding</keyword>
<evidence type="ECO:0000313" key="6">
    <source>
        <dbReference type="EMBL" id="SVA91323.1"/>
    </source>
</evidence>
<dbReference type="InterPro" id="IPR005616">
    <property type="entry name" value="CcmH/CycL/Ccl2/NrfF_N"/>
</dbReference>
<evidence type="ECO:0000259" key="5">
    <source>
        <dbReference type="Pfam" id="PF03918"/>
    </source>
</evidence>